<feature type="domain" description="Secretin/TonB short N-terminal" evidence="6">
    <location>
        <begin position="110"/>
        <end position="158"/>
    </location>
</feature>
<dbReference type="InterPro" id="IPR004846">
    <property type="entry name" value="T2SS/T3SS_dom"/>
</dbReference>
<feature type="compositionally biased region" description="Low complexity" evidence="4">
    <location>
        <begin position="596"/>
        <end position="647"/>
    </location>
</feature>
<organism evidence="7 8">
    <name type="scientific">Ideonella margarita</name>
    <dbReference type="NCBI Taxonomy" id="2984191"/>
    <lineage>
        <taxon>Bacteria</taxon>
        <taxon>Pseudomonadati</taxon>
        <taxon>Pseudomonadota</taxon>
        <taxon>Betaproteobacteria</taxon>
        <taxon>Burkholderiales</taxon>
        <taxon>Sphaerotilaceae</taxon>
        <taxon>Ideonella</taxon>
    </lineage>
</organism>
<evidence type="ECO:0000256" key="5">
    <source>
        <dbReference type="SAM" id="SignalP"/>
    </source>
</evidence>
<feature type="compositionally biased region" description="Low complexity" evidence="4">
    <location>
        <begin position="688"/>
        <end position="701"/>
    </location>
</feature>
<accession>A0ABU9C842</accession>
<evidence type="ECO:0000259" key="6">
    <source>
        <dbReference type="SMART" id="SM00965"/>
    </source>
</evidence>
<evidence type="ECO:0000256" key="1">
    <source>
        <dbReference type="ARBA" id="ARBA00022448"/>
    </source>
</evidence>
<dbReference type="Gene3D" id="3.30.1370.130">
    <property type="match status" value="1"/>
</dbReference>
<keyword evidence="3" id="KW-0998">Cell outer membrane</keyword>
<dbReference type="InterPro" id="IPR011514">
    <property type="entry name" value="Secretin_N_2"/>
</dbReference>
<dbReference type="PANTHER" id="PTHR30332:SF17">
    <property type="entry name" value="TYPE IV PILIATION SYSTEM PROTEIN DR_0774-RELATED"/>
    <property type="match status" value="1"/>
</dbReference>
<reference evidence="7 8" key="1">
    <citation type="submission" date="2024-04" db="EMBL/GenBank/DDBJ databases">
        <title>Novel species of the genus Ideonella isolated from streams.</title>
        <authorList>
            <person name="Lu H."/>
        </authorList>
    </citation>
    <scope>NUCLEOTIDE SEQUENCE [LARGE SCALE GENOMIC DNA]</scope>
    <source>
        <strain evidence="7 8">LYT19W</strain>
    </source>
</reference>
<feature type="region of interest" description="Disordered" evidence="4">
    <location>
        <begin position="685"/>
        <end position="733"/>
    </location>
</feature>
<feature type="chain" id="PRO_5045177110" evidence="5">
    <location>
        <begin position="24"/>
        <end position="733"/>
    </location>
</feature>
<evidence type="ECO:0000256" key="3">
    <source>
        <dbReference type="ARBA" id="ARBA00023237"/>
    </source>
</evidence>
<feature type="compositionally biased region" description="Low complexity" evidence="4">
    <location>
        <begin position="181"/>
        <end position="194"/>
    </location>
</feature>
<name>A0ABU9C842_9BURK</name>
<feature type="compositionally biased region" description="Gly residues" evidence="4">
    <location>
        <begin position="195"/>
        <end position="211"/>
    </location>
</feature>
<evidence type="ECO:0000256" key="4">
    <source>
        <dbReference type="SAM" id="MobiDB-lite"/>
    </source>
</evidence>
<keyword evidence="1" id="KW-0813">Transport</keyword>
<dbReference type="InterPro" id="IPR011662">
    <property type="entry name" value="Secretin/TonB_short_N"/>
</dbReference>
<proteinExistence type="predicted"/>
<keyword evidence="8" id="KW-1185">Reference proteome</keyword>
<dbReference type="Pfam" id="PF00263">
    <property type="entry name" value="Secretin"/>
    <property type="match status" value="1"/>
</dbReference>
<comment type="caution">
    <text evidence="7">The sequence shown here is derived from an EMBL/GenBank/DDBJ whole genome shotgun (WGS) entry which is preliminary data.</text>
</comment>
<feature type="compositionally biased region" description="Polar residues" evidence="4">
    <location>
        <begin position="214"/>
        <end position="225"/>
    </location>
</feature>
<feature type="signal peptide" evidence="5">
    <location>
        <begin position="1"/>
        <end position="23"/>
    </location>
</feature>
<keyword evidence="2" id="KW-0472">Membrane</keyword>
<sequence>MTPTQILARGGLLSSLLSLGACAPINTAVPGQLPLKTPVQTVLELQPDSLVKPAPATRVEARVEPVATAANAAAAPTPRAEPPAEPRFDLIVNSAPARDVFLALASDGRYNVLVHPDLAGQISVTLRRVTMREAMEALRDVYGYDFKVEGRRITVFPPTMQSRVFVVNYLHSQRSGRSDVRVSSGAAPANNSNGTNGGNSSGSNGGNGAGGTSQSQPDSSQITTQSRNDLWAELGESVRAMIGTAGGRSVIVSPQSGLLAVRAMPDELRQVEAMLSAARMAVERQVMLDVKIVQVELREGFQSGIDWSILRGRGAAGSLNGNATNPLLSNGNGLPTLTSGLSTAADALSGPLGGNGLFGLSLAGNGFQAVMGFLETHGEVQTLSSPRLATLNNQKAVLKVGIDDYFVTNVSGGTTGTGNTTSTTGNTTTMPTLTLTPFFSGIALDVTPQIDEGHMITLHVHPSVSSVTERNKQVDLGTMGAYKLPLASSSINETDTIVRIPDGQIVAIGGLMQTETVRQTSGLPGSGANAVTASVLGNRANTGKKKELVVLIKPSIIRSSEDWQAQTQAAWASLADTDTPVRVIRVDGHGSSQSTGKPMSGPAAAPAMAPAIAPATSPAASPATSPKAGTKVELQTPPATATTETSTQLAAAAPGVGGAPWPVGTTGGRPQIRLYRLRAGAYGADLPDAASNSDATTAASAGKVRRSAAPRAFAEHAPARQTGARQVASIHPR</sequence>
<dbReference type="RefSeq" id="WP_341400374.1">
    <property type="nucleotide sequence ID" value="NZ_JBBUTI010000013.1"/>
</dbReference>
<dbReference type="PRINTS" id="PR00811">
    <property type="entry name" value="BCTERIALGSPD"/>
</dbReference>
<gene>
    <name evidence="7" type="ORF">AACH00_16990</name>
</gene>
<dbReference type="Pfam" id="PF07655">
    <property type="entry name" value="Secretin_N_2"/>
    <property type="match status" value="1"/>
</dbReference>
<feature type="region of interest" description="Disordered" evidence="4">
    <location>
        <begin position="177"/>
        <end position="225"/>
    </location>
</feature>
<feature type="region of interest" description="Disordered" evidence="4">
    <location>
        <begin position="587"/>
        <end position="647"/>
    </location>
</feature>
<dbReference type="InterPro" id="IPR001775">
    <property type="entry name" value="GspD/PilQ"/>
</dbReference>
<evidence type="ECO:0000256" key="2">
    <source>
        <dbReference type="ARBA" id="ARBA00023136"/>
    </source>
</evidence>
<keyword evidence="5" id="KW-0732">Signal</keyword>
<evidence type="ECO:0000313" key="7">
    <source>
        <dbReference type="EMBL" id="MEK8048059.1"/>
    </source>
</evidence>
<dbReference type="Proteomes" id="UP001379945">
    <property type="component" value="Unassembled WGS sequence"/>
</dbReference>
<dbReference type="PANTHER" id="PTHR30332">
    <property type="entry name" value="PROBABLE GENERAL SECRETION PATHWAY PROTEIN D"/>
    <property type="match status" value="1"/>
</dbReference>
<protein>
    <submittedName>
        <fullName evidence="7">Secretin N-terminal domain-containing protein</fullName>
    </submittedName>
</protein>
<dbReference type="SMART" id="SM00965">
    <property type="entry name" value="STN"/>
    <property type="match status" value="1"/>
</dbReference>
<evidence type="ECO:0000313" key="8">
    <source>
        <dbReference type="Proteomes" id="UP001379945"/>
    </source>
</evidence>
<dbReference type="InterPro" id="IPR050810">
    <property type="entry name" value="Bact_Secretion_Sys_Channel"/>
</dbReference>
<dbReference type="EMBL" id="JBBUTI010000013">
    <property type="protein sequence ID" value="MEK8048059.1"/>
    <property type="molecule type" value="Genomic_DNA"/>
</dbReference>